<dbReference type="Pfam" id="PF01535">
    <property type="entry name" value="PPR"/>
    <property type="match status" value="2"/>
</dbReference>
<dbReference type="InterPro" id="IPR011990">
    <property type="entry name" value="TPR-like_helical_dom_sf"/>
</dbReference>
<protein>
    <recommendedName>
        <fullName evidence="5">Pentatricopeptide repeat-containing protein</fullName>
    </recommendedName>
</protein>
<accession>A0AAV3R9M7</accession>
<reference evidence="3 4" key="1">
    <citation type="submission" date="2024-01" db="EMBL/GenBank/DDBJ databases">
        <title>The complete chloroplast genome sequence of Lithospermum erythrorhizon: insights into the phylogenetic relationship among Boraginaceae species and the maternal lineages of purple gromwells.</title>
        <authorList>
            <person name="Okada T."/>
            <person name="Watanabe K."/>
        </authorList>
    </citation>
    <scope>NUCLEOTIDE SEQUENCE [LARGE SCALE GENOMIC DNA]</scope>
</reference>
<keyword evidence="1" id="KW-0677">Repeat</keyword>
<evidence type="ECO:0000256" key="1">
    <source>
        <dbReference type="ARBA" id="ARBA00022737"/>
    </source>
</evidence>
<proteinExistence type="predicted"/>
<dbReference type="Proteomes" id="UP001454036">
    <property type="component" value="Unassembled WGS sequence"/>
</dbReference>
<evidence type="ECO:0008006" key="5">
    <source>
        <dbReference type="Google" id="ProtNLM"/>
    </source>
</evidence>
<keyword evidence="4" id="KW-1185">Reference proteome</keyword>
<comment type="caution">
    <text evidence="3">The sequence shown here is derived from an EMBL/GenBank/DDBJ whole genome shotgun (WGS) entry which is preliminary data.</text>
</comment>
<dbReference type="PROSITE" id="PS51375">
    <property type="entry name" value="PPR"/>
    <property type="match status" value="1"/>
</dbReference>
<dbReference type="InterPro" id="IPR002885">
    <property type="entry name" value="PPR_rpt"/>
</dbReference>
<dbReference type="Gene3D" id="1.25.40.10">
    <property type="entry name" value="Tetratricopeptide repeat domain"/>
    <property type="match status" value="1"/>
</dbReference>
<evidence type="ECO:0000313" key="3">
    <source>
        <dbReference type="EMBL" id="GAA0171692.1"/>
    </source>
</evidence>
<dbReference type="InterPro" id="IPR046960">
    <property type="entry name" value="PPR_At4g14850-like_plant"/>
</dbReference>
<evidence type="ECO:0000313" key="4">
    <source>
        <dbReference type="Proteomes" id="UP001454036"/>
    </source>
</evidence>
<dbReference type="GO" id="GO:0003723">
    <property type="term" value="F:RNA binding"/>
    <property type="evidence" value="ECO:0007669"/>
    <property type="project" value="InterPro"/>
</dbReference>
<dbReference type="PANTHER" id="PTHR47926">
    <property type="entry name" value="PENTATRICOPEPTIDE REPEAT-CONTAINING PROTEIN"/>
    <property type="match status" value="1"/>
</dbReference>
<dbReference type="EMBL" id="BAABME010025197">
    <property type="protein sequence ID" value="GAA0171692.1"/>
    <property type="molecule type" value="Genomic_DNA"/>
</dbReference>
<sequence>MYAKFADTEKSYKVFDKMPQRDFISWNSMINCYIQNRYLLEALNMFKDMYIYGVLPKKELVASVLSTFFAEIGSIKHGKEIHGYAFRRGMDSDFRLSSALIHTYSECKEDLRTIRKVVLIRMVLHFLQLYQWYTGLVDEGKKLFDEAVKEKYSALTIEHYVCYIDLLGRAGKLEDVIDIVRKMPIEPSTKVWSSLVSACKLHERMEIAETLARELIKEEPDNDTNYKLLSMVKAERDNWHGVQKVGRNAIQ</sequence>
<dbReference type="NCBIfam" id="TIGR00756">
    <property type="entry name" value="PPR"/>
    <property type="match status" value="1"/>
</dbReference>
<feature type="repeat" description="PPR" evidence="2">
    <location>
        <begin position="22"/>
        <end position="56"/>
    </location>
</feature>
<evidence type="ECO:0000256" key="2">
    <source>
        <dbReference type="PROSITE-ProRule" id="PRU00708"/>
    </source>
</evidence>
<organism evidence="3 4">
    <name type="scientific">Lithospermum erythrorhizon</name>
    <name type="common">Purple gromwell</name>
    <name type="synonym">Lithospermum officinale var. erythrorhizon</name>
    <dbReference type="NCBI Taxonomy" id="34254"/>
    <lineage>
        <taxon>Eukaryota</taxon>
        <taxon>Viridiplantae</taxon>
        <taxon>Streptophyta</taxon>
        <taxon>Embryophyta</taxon>
        <taxon>Tracheophyta</taxon>
        <taxon>Spermatophyta</taxon>
        <taxon>Magnoliopsida</taxon>
        <taxon>eudicotyledons</taxon>
        <taxon>Gunneridae</taxon>
        <taxon>Pentapetalae</taxon>
        <taxon>asterids</taxon>
        <taxon>lamiids</taxon>
        <taxon>Boraginales</taxon>
        <taxon>Boraginaceae</taxon>
        <taxon>Boraginoideae</taxon>
        <taxon>Lithospermeae</taxon>
        <taxon>Lithospermum</taxon>
    </lineage>
</organism>
<dbReference type="GO" id="GO:0009451">
    <property type="term" value="P:RNA modification"/>
    <property type="evidence" value="ECO:0007669"/>
    <property type="project" value="InterPro"/>
</dbReference>
<dbReference type="PANTHER" id="PTHR47926:SF468">
    <property type="entry name" value="PENTATRICOPEPTIDE REPEAT-CONTAINING PROTEIN"/>
    <property type="match status" value="1"/>
</dbReference>
<gene>
    <name evidence="3" type="ORF">LIER_41203</name>
</gene>
<name>A0AAV3R9M7_LITER</name>
<dbReference type="AlphaFoldDB" id="A0AAV3R9M7"/>